<evidence type="ECO:0000313" key="15">
    <source>
        <dbReference type="Proteomes" id="UP000190896"/>
    </source>
</evidence>
<reference evidence="14 15" key="1">
    <citation type="submission" date="2016-11" db="EMBL/GenBank/DDBJ databases">
        <title>Mixed transmission modes and dynamic genome evolution in an obligate animal-bacterial symbiosis.</title>
        <authorList>
            <person name="Russell S.L."/>
            <person name="Corbett-Detig R.B."/>
            <person name="Cavanaugh C.M."/>
        </authorList>
    </citation>
    <scope>NUCLEOTIDE SEQUENCE [LARGE SCALE GENOMIC DNA]</scope>
    <source>
        <strain evidence="14">Se-Cadez</strain>
    </source>
</reference>
<feature type="transmembrane region" description="Helical" evidence="12">
    <location>
        <begin position="6"/>
        <end position="28"/>
    </location>
</feature>
<dbReference type="GO" id="GO:0051453">
    <property type="term" value="P:regulation of intracellular pH"/>
    <property type="evidence" value="ECO:0007669"/>
    <property type="project" value="TreeGrafter"/>
</dbReference>
<dbReference type="InterPro" id="IPR006153">
    <property type="entry name" value="Cation/H_exchanger_TM"/>
</dbReference>
<keyword evidence="3" id="KW-0050">Antiport</keyword>
<evidence type="ECO:0000256" key="7">
    <source>
        <dbReference type="ARBA" id="ARBA00023053"/>
    </source>
</evidence>
<dbReference type="GO" id="GO:0015386">
    <property type="term" value="F:potassium:proton antiporter activity"/>
    <property type="evidence" value="ECO:0007669"/>
    <property type="project" value="TreeGrafter"/>
</dbReference>
<dbReference type="AlphaFoldDB" id="A0A1T2KWU7"/>
<keyword evidence="9 12" id="KW-0472">Membrane</keyword>
<dbReference type="GO" id="GO:0005886">
    <property type="term" value="C:plasma membrane"/>
    <property type="evidence" value="ECO:0007669"/>
    <property type="project" value="UniProtKB-SubCell"/>
</dbReference>
<dbReference type="InterPro" id="IPR014710">
    <property type="entry name" value="RmlC-like_jellyroll"/>
</dbReference>
<gene>
    <name evidence="14" type="ORF">BOW51_02790</name>
</gene>
<sequence length="835" mass="92823">MEHTSQVAEVIWAVFSLLLVALAILVFAKRTRLPFTVVLVLVGIGLAELHNYYPDQLEILDQLTISPDLILFVFLPTLIFESSYNLDARQLRHNLAPVLTLAVPGLLISTGLIGGLVWLATGIPFTAALLLGAILSATDPVAVVALFRQIGAPQRLTILVEGESLLNDATSIVIAKILVGILATGMVSGEALTQGVADFFILFVGGILVGTALGYMASKIIGWVESEPFVEIGLTTALAYLSFLLAEEVLHVSGVMATVAAGLTLGTWGRIRISTSVRVYLEHFWELMAFIANALLFLLVGLKVDLSALLGSWDLLIWVLLGMILARAAIMFSLIPLVGRLPGSHPISNTYKFVMFWGGLRGAIALAIVLSLPAFEQSELFVALVMGAVLFTLLVQGLSIEPLMHRLGLDTPPLADQVSFLERDLISKQRAIERLPELQKGGIFSSRIAHRLALECERAIEEARRSIQELRDSEMSQAQETSLRYLRALIEEKAVYTEMYEKGHLSEGSFRELLLVLNMQIDALRYTGAFQHVHSHRFRRMLEQGFYRLTEYAQWLGPIAEHMRLSRIVKDYEQVWGHYQGSGHVLASLDEVAKLQSIPASVVDEVREKYRNWNKLSAKQLQQVSEQFPEFATLMQERFGKRLILLAELEATEEQAERGMLPKGIAESMAADVSRQIAALRGQPVQQLQDDPLVLLKKVPLFAEMEEANLKLIVALTRPITLSENKYLIRQGKVSDALYLISRGVIQFTRETEGVTHNLGTLMAGEFFGERALMGHGTTDTGVITTTPCRLFILERAQLEDLLDDQPEIRTALEQRDQALRDAYRLMKEKQKEPE</sequence>
<evidence type="ECO:0000259" key="13">
    <source>
        <dbReference type="PROSITE" id="PS50042"/>
    </source>
</evidence>
<evidence type="ECO:0000256" key="10">
    <source>
        <dbReference type="ARBA" id="ARBA00023201"/>
    </source>
</evidence>
<evidence type="ECO:0000256" key="11">
    <source>
        <dbReference type="SAM" id="Coils"/>
    </source>
</evidence>
<feature type="transmembrane region" description="Helical" evidence="12">
    <location>
        <begin position="380"/>
        <end position="400"/>
    </location>
</feature>
<dbReference type="OrthoDB" id="9774146at2"/>
<dbReference type="GO" id="GO:0015385">
    <property type="term" value="F:sodium:proton antiporter activity"/>
    <property type="evidence" value="ECO:0007669"/>
    <property type="project" value="InterPro"/>
</dbReference>
<evidence type="ECO:0000256" key="8">
    <source>
        <dbReference type="ARBA" id="ARBA00023065"/>
    </source>
</evidence>
<feature type="transmembrane region" description="Helical" evidence="12">
    <location>
        <begin position="35"/>
        <end position="53"/>
    </location>
</feature>
<evidence type="ECO:0000256" key="6">
    <source>
        <dbReference type="ARBA" id="ARBA00022989"/>
    </source>
</evidence>
<dbReference type="Pfam" id="PF00027">
    <property type="entry name" value="cNMP_binding"/>
    <property type="match status" value="1"/>
</dbReference>
<dbReference type="Gene3D" id="6.10.140.1330">
    <property type="match status" value="1"/>
</dbReference>
<keyword evidence="15" id="KW-1185">Reference proteome</keyword>
<feature type="transmembrane region" description="Helical" evidence="12">
    <location>
        <begin position="125"/>
        <end position="147"/>
    </location>
</feature>
<feature type="transmembrane region" description="Helical" evidence="12">
    <location>
        <begin position="98"/>
        <end position="119"/>
    </location>
</feature>
<dbReference type="PANTHER" id="PTHR10110">
    <property type="entry name" value="SODIUM/HYDROGEN EXCHANGER"/>
    <property type="match status" value="1"/>
</dbReference>
<organism evidence="14 15">
    <name type="scientific">Solemya velesiana gill symbiont</name>
    <dbReference type="NCBI Taxonomy" id="1918948"/>
    <lineage>
        <taxon>Bacteria</taxon>
        <taxon>Pseudomonadati</taxon>
        <taxon>Pseudomonadota</taxon>
        <taxon>Gammaproteobacteria</taxon>
        <taxon>sulfur-oxidizing symbionts</taxon>
    </lineage>
</organism>
<dbReference type="SUPFAM" id="SSF51206">
    <property type="entry name" value="cAMP-binding domain-like"/>
    <property type="match status" value="1"/>
</dbReference>
<evidence type="ECO:0000256" key="5">
    <source>
        <dbReference type="ARBA" id="ARBA00022692"/>
    </source>
</evidence>
<dbReference type="RefSeq" id="WP_078486005.1">
    <property type="nucleotide sequence ID" value="NZ_MPRJ01000012.1"/>
</dbReference>
<feature type="transmembrane region" description="Helical" evidence="12">
    <location>
        <begin position="316"/>
        <end position="341"/>
    </location>
</feature>
<keyword evidence="4" id="KW-1003">Cell membrane</keyword>
<proteinExistence type="predicted"/>
<dbReference type="InterPro" id="IPR018490">
    <property type="entry name" value="cNMP-bd_dom_sf"/>
</dbReference>
<accession>A0A1T2KWU7</accession>
<feature type="transmembrane region" description="Helical" evidence="12">
    <location>
        <begin position="199"/>
        <end position="217"/>
    </location>
</feature>
<dbReference type="Gene3D" id="2.60.120.10">
    <property type="entry name" value="Jelly Rolls"/>
    <property type="match status" value="1"/>
</dbReference>
<feature type="domain" description="Cyclic nucleotide-binding" evidence="13">
    <location>
        <begin position="701"/>
        <end position="810"/>
    </location>
</feature>
<evidence type="ECO:0000256" key="4">
    <source>
        <dbReference type="ARBA" id="ARBA00022475"/>
    </source>
</evidence>
<keyword evidence="8" id="KW-0406">Ion transport</keyword>
<keyword evidence="6 12" id="KW-1133">Transmembrane helix</keyword>
<comment type="subcellular location">
    <subcellularLocation>
        <location evidence="1">Cell membrane</location>
        <topology evidence="1">Multi-pass membrane protein</topology>
    </subcellularLocation>
</comment>
<keyword evidence="2" id="KW-0813">Transport</keyword>
<evidence type="ECO:0000256" key="3">
    <source>
        <dbReference type="ARBA" id="ARBA00022449"/>
    </source>
</evidence>
<dbReference type="PANTHER" id="PTHR10110:SF86">
    <property type="entry name" value="SODIUM_HYDROGEN EXCHANGER 7"/>
    <property type="match status" value="1"/>
</dbReference>
<evidence type="ECO:0000256" key="1">
    <source>
        <dbReference type="ARBA" id="ARBA00004651"/>
    </source>
</evidence>
<evidence type="ECO:0000256" key="12">
    <source>
        <dbReference type="SAM" id="Phobius"/>
    </source>
</evidence>
<dbReference type="InterPro" id="IPR000595">
    <property type="entry name" value="cNMP-bd_dom"/>
</dbReference>
<keyword evidence="5 12" id="KW-0812">Transmembrane</keyword>
<protein>
    <recommendedName>
        <fullName evidence="13">Cyclic nucleotide-binding domain-containing protein</fullName>
    </recommendedName>
</protein>
<feature type="transmembrane region" description="Helical" evidence="12">
    <location>
        <begin position="353"/>
        <end position="374"/>
    </location>
</feature>
<keyword evidence="10" id="KW-0739">Sodium transport</keyword>
<evidence type="ECO:0000256" key="9">
    <source>
        <dbReference type="ARBA" id="ARBA00023136"/>
    </source>
</evidence>
<feature type="transmembrane region" description="Helical" evidence="12">
    <location>
        <begin position="252"/>
        <end position="271"/>
    </location>
</feature>
<dbReference type="Pfam" id="PF00999">
    <property type="entry name" value="Na_H_Exchanger"/>
    <property type="match status" value="1"/>
</dbReference>
<dbReference type="GO" id="GO:0098719">
    <property type="term" value="P:sodium ion import across plasma membrane"/>
    <property type="evidence" value="ECO:0007669"/>
    <property type="project" value="TreeGrafter"/>
</dbReference>
<keyword evidence="11" id="KW-0175">Coiled coil</keyword>
<dbReference type="PROSITE" id="PS50042">
    <property type="entry name" value="CNMP_BINDING_3"/>
    <property type="match status" value="1"/>
</dbReference>
<dbReference type="CDD" id="cd00038">
    <property type="entry name" value="CAP_ED"/>
    <property type="match status" value="1"/>
</dbReference>
<evidence type="ECO:0000256" key="2">
    <source>
        <dbReference type="ARBA" id="ARBA00022448"/>
    </source>
</evidence>
<keyword evidence="7" id="KW-0915">Sodium</keyword>
<feature type="transmembrane region" description="Helical" evidence="12">
    <location>
        <begin position="283"/>
        <end position="304"/>
    </location>
</feature>
<dbReference type="InterPro" id="IPR018422">
    <property type="entry name" value="Cation/H_exchanger_CPA1"/>
</dbReference>
<comment type="caution">
    <text evidence="14">The sequence shown here is derived from an EMBL/GenBank/DDBJ whole genome shotgun (WGS) entry which is preliminary data.</text>
</comment>
<dbReference type="EMBL" id="MPRJ01000012">
    <property type="protein sequence ID" value="OOZ37315.1"/>
    <property type="molecule type" value="Genomic_DNA"/>
</dbReference>
<dbReference type="Proteomes" id="UP000190896">
    <property type="component" value="Unassembled WGS sequence"/>
</dbReference>
<feature type="coiled-coil region" evidence="11">
    <location>
        <begin position="453"/>
        <end position="480"/>
    </location>
</feature>
<feature type="transmembrane region" description="Helical" evidence="12">
    <location>
        <begin position="65"/>
        <end position="86"/>
    </location>
</feature>
<feature type="transmembrane region" description="Helical" evidence="12">
    <location>
        <begin position="229"/>
        <end position="246"/>
    </location>
</feature>
<evidence type="ECO:0000313" key="14">
    <source>
        <dbReference type="EMBL" id="OOZ37315.1"/>
    </source>
</evidence>
<name>A0A1T2KWU7_9GAMM</name>
<dbReference type="SMART" id="SM00100">
    <property type="entry name" value="cNMP"/>
    <property type="match status" value="1"/>
</dbReference>